<dbReference type="VEuPathDB" id="FungiDB:Z518_09785"/>
<dbReference type="EMBL" id="KN847482">
    <property type="protein sequence ID" value="KIX00720.1"/>
    <property type="molecule type" value="Genomic_DNA"/>
</dbReference>
<dbReference type="RefSeq" id="XP_013267856.1">
    <property type="nucleotide sequence ID" value="XM_013412402.1"/>
</dbReference>
<dbReference type="Pfam" id="PF12796">
    <property type="entry name" value="Ank_2"/>
    <property type="match status" value="1"/>
</dbReference>
<dbReference type="Proteomes" id="UP000053617">
    <property type="component" value="Unassembled WGS sequence"/>
</dbReference>
<sequence length="109" mass="11563">MAAVKKEDVPLIQLLVVTGTDANQLDGENYVTALITAILKQANLVVKMLQDAGANPDVEVGLCSLHPLQLRLTSPPPMAAVEMGDLAVISTLLEFVADVDAEGDVILLW</sequence>
<reference evidence="1 2" key="1">
    <citation type="submission" date="2015-01" db="EMBL/GenBank/DDBJ databases">
        <title>The Genome Sequence of Rhinocladiella mackenzie CBS 650.93.</title>
        <authorList>
            <consortium name="The Broad Institute Genomics Platform"/>
            <person name="Cuomo C."/>
            <person name="de Hoog S."/>
            <person name="Gorbushina A."/>
            <person name="Stielow B."/>
            <person name="Teixiera M."/>
            <person name="Abouelleil A."/>
            <person name="Chapman S.B."/>
            <person name="Priest M."/>
            <person name="Young S.K."/>
            <person name="Wortman J."/>
            <person name="Nusbaum C."/>
            <person name="Birren B."/>
        </authorList>
    </citation>
    <scope>NUCLEOTIDE SEQUENCE [LARGE SCALE GENOMIC DNA]</scope>
    <source>
        <strain evidence="1 2">CBS 650.93</strain>
    </source>
</reference>
<dbReference type="InterPro" id="IPR002110">
    <property type="entry name" value="Ankyrin_rpt"/>
</dbReference>
<dbReference type="InterPro" id="IPR036770">
    <property type="entry name" value="Ankyrin_rpt-contain_sf"/>
</dbReference>
<dbReference type="GeneID" id="25297856"/>
<name>A0A0D2IVI9_9EURO</name>
<evidence type="ECO:0000313" key="1">
    <source>
        <dbReference type="EMBL" id="KIX00720.1"/>
    </source>
</evidence>
<dbReference type="Gene3D" id="1.25.40.20">
    <property type="entry name" value="Ankyrin repeat-containing domain"/>
    <property type="match status" value="1"/>
</dbReference>
<dbReference type="SUPFAM" id="SSF48403">
    <property type="entry name" value="Ankyrin repeat"/>
    <property type="match status" value="1"/>
</dbReference>
<evidence type="ECO:0000313" key="2">
    <source>
        <dbReference type="Proteomes" id="UP000053617"/>
    </source>
</evidence>
<protein>
    <submittedName>
        <fullName evidence="1">Uncharacterized protein</fullName>
    </submittedName>
</protein>
<proteinExistence type="predicted"/>
<gene>
    <name evidence="1" type="ORF">Z518_09785</name>
</gene>
<organism evidence="1 2">
    <name type="scientific">Rhinocladiella mackenziei CBS 650.93</name>
    <dbReference type="NCBI Taxonomy" id="1442369"/>
    <lineage>
        <taxon>Eukaryota</taxon>
        <taxon>Fungi</taxon>
        <taxon>Dikarya</taxon>
        <taxon>Ascomycota</taxon>
        <taxon>Pezizomycotina</taxon>
        <taxon>Eurotiomycetes</taxon>
        <taxon>Chaetothyriomycetidae</taxon>
        <taxon>Chaetothyriales</taxon>
        <taxon>Herpotrichiellaceae</taxon>
        <taxon>Rhinocladiella</taxon>
    </lineage>
</organism>
<dbReference type="HOGENOM" id="CLU_2185409_0_0_1"/>
<accession>A0A0D2IVI9</accession>
<dbReference type="AlphaFoldDB" id="A0A0D2IVI9"/>
<dbReference type="OrthoDB" id="341259at2759"/>
<keyword evidence="2" id="KW-1185">Reference proteome</keyword>